<dbReference type="InterPro" id="IPR038538">
    <property type="entry name" value="MTERF_sf"/>
</dbReference>
<proteinExistence type="inferred from homology"/>
<dbReference type="PANTHER" id="PTHR13068">
    <property type="entry name" value="CGI-12 PROTEIN-RELATED"/>
    <property type="match status" value="1"/>
</dbReference>
<gene>
    <name evidence="4" type="ORF">EZV62_023888</name>
</gene>
<evidence type="ECO:0000313" key="4">
    <source>
        <dbReference type="EMBL" id="TXG51364.1"/>
    </source>
</evidence>
<keyword evidence="2" id="KW-0805">Transcription regulation</keyword>
<dbReference type="EMBL" id="VAHF01000011">
    <property type="protein sequence ID" value="TXG51364.1"/>
    <property type="molecule type" value="Genomic_DNA"/>
</dbReference>
<protein>
    <submittedName>
        <fullName evidence="4">Uncharacterized protein</fullName>
    </submittedName>
</protein>
<name>A0A5C7H2V1_9ROSI</name>
<evidence type="ECO:0000256" key="3">
    <source>
        <dbReference type="ARBA" id="ARBA00022946"/>
    </source>
</evidence>
<dbReference type="Gene3D" id="1.25.70.10">
    <property type="entry name" value="Transcription termination factor 3, mitochondrial"/>
    <property type="match status" value="1"/>
</dbReference>
<keyword evidence="3" id="KW-0809">Transit peptide</keyword>
<reference evidence="5" key="1">
    <citation type="journal article" date="2019" name="Gigascience">
        <title>De novo genome assembly of the endangered Acer yangbiense, a plant species with extremely small populations endemic to Yunnan Province, China.</title>
        <authorList>
            <person name="Yang J."/>
            <person name="Wariss H.M."/>
            <person name="Tao L."/>
            <person name="Zhang R."/>
            <person name="Yun Q."/>
            <person name="Hollingsworth P."/>
            <person name="Dao Z."/>
            <person name="Luo G."/>
            <person name="Guo H."/>
            <person name="Ma Y."/>
            <person name="Sun W."/>
        </authorList>
    </citation>
    <scope>NUCLEOTIDE SEQUENCE [LARGE SCALE GENOMIC DNA]</scope>
    <source>
        <strain evidence="5">cv. Malutang</strain>
    </source>
</reference>
<dbReference type="OrthoDB" id="637682at2759"/>
<sequence>MDFLVNKMGWKPSAVVQIPTVLNLNLEKWFIPRCSIIRVLVLKGLINKEIPLSTVLVNCDERFLDTSVTKYQDEAPQFSLPRMLGLIIGHEIFEMVALEQLEELQELPLLQTVSGSLFVA</sequence>
<dbReference type="InterPro" id="IPR003690">
    <property type="entry name" value="MTERF"/>
</dbReference>
<dbReference type="GO" id="GO:0003676">
    <property type="term" value="F:nucleic acid binding"/>
    <property type="evidence" value="ECO:0007669"/>
    <property type="project" value="InterPro"/>
</dbReference>
<dbReference type="GO" id="GO:0006353">
    <property type="term" value="P:DNA-templated transcription termination"/>
    <property type="evidence" value="ECO:0007669"/>
    <property type="project" value="UniProtKB-KW"/>
</dbReference>
<evidence type="ECO:0000256" key="2">
    <source>
        <dbReference type="ARBA" id="ARBA00022472"/>
    </source>
</evidence>
<accession>A0A5C7H2V1</accession>
<keyword evidence="2" id="KW-0806">Transcription termination</keyword>
<dbReference type="PANTHER" id="PTHR13068:SF133">
    <property type="entry name" value="MITOCHONDRIAL TRANSCRIPTION TERMINATION FACTOR FAMILY PROTEIN"/>
    <property type="match status" value="1"/>
</dbReference>
<comment type="caution">
    <text evidence="4">The sequence shown here is derived from an EMBL/GenBank/DDBJ whole genome shotgun (WGS) entry which is preliminary data.</text>
</comment>
<evidence type="ECO:0000313" key="5">
    <source>
        <dbReference type="Proteomes" id="UP000323000"/>
    </source>
</evidence>
<keyword evidence="2" id="KW-0804">Transcription</keyword>
<organism evidence="4 5">
    <name type="scientific">Acer yangbiense</name>
    <dbReference type="NCBI Taxonomy" id="1000413"/>
    <lineage>
        <taxon>Eukaryota</taxon>
        <taxon>Viridiplantae</taxon>
        <taxon>Streptophyta</taxon>
        <taxon>Embryophyta</taxon>
        <taxon>Tracheophyta</taxon>
        <taxon>Spermatophyta</taxon>
        <taxon>Magnoliopsida</taxon>
        <taxon>eudicotyledons</taxon>
        <taxon>Gunneridae</taxon>
        <taxon>Pentapetalae</taxon>
        <taxon>rosids</taxon>
        <taxon>malvids</taxon>
        <taxon>Sapindales</taxon>
        <taxon>Sapindaceae</taxon>
        <taxon>Hippocastanoideae</taxon>
        <taxon>Acereae</taxon>
        <taxon>Acer</taxon>
    </lineage>
</organism>
<dbReference type="AlphaFoldDB" id="A0A5C7H2V1"/>
<comment type="similarity">
    <text evidence="1">Belongs to the mTERF family.</text>
</comment>
<dbReference type="Proteomes" id="UP000323000">
    <property type="component" value="Chromosome 11"/>
</dbReference>
<keyword evidence="5" id="KW-1185">Reference proteome</keyword>
<evidence type="ECO:0000256" key="1">
    <source>
        <dbReference type="ARBA" id="ARBA00007692"/>
    </source>
</evidence>
<dbReference type="Pfam" id="PF02536">
    <property type="entry name" value="mTERF"/>
    <property type="match status" value="1"/>
</dbReference>